<proteinExistence type="predicted"/>
<keyword evidence="1" id="KW-0732">Signal</keyword>
<name>A0A1B6FXD9_9HEMI</name>
<dbReference type="AlphaFoldDB" id="A0A1B6FXD9"/>
<feature type="signal peptide" evidence="1">
    <location>
        <begin position="1"/>
        <end position="28"/>
    </location>
</feature>
<reference evidence="2" key="1">
    <citation type="submission" date="2015-11" db="EMBL/GenBank/DDBJ databases">
        <title>De novo transcriptome assembly of four potential Pierce s Disease insect vectors from Arizona vineyards.</title>
        <authorList>
            <person name="Tassone E.E."/>
        </authorList>
    </citation>
    <scope>NUCLEOTIDE SEQUENCE</scope>
</reference>
<organism evidence="2">
    <name type="scientific">Cuerna arida</name>
    <dbReference type="NCBI Taxonomy" id="1464854"/>
    <lineage>
        <taxon>Eukaryota</taxon>
        <taxon>Metazoa</taxon>
        <taxon>Ecdysozoa</taxon>
        <taxon>Arthropoda</taxon>
        <taxon>Hexapoda</taxon>
        <taxon>Insecta</taxon>
        <taxon>Pterygota</taxon>
        <taxon>Neoptera</taxon>
        <taxon>Paraneoptera</taxon>
        <taxon>Hemiptera</taxon>
        <taxon>Auchenorrhyncha</taxon>
        <taxon>Membracoidea</taxon>
        <taxon>Cicadellidae</taxon>
        <taxon>Cicadellinae</taxon>
        <taxon>Proconiini</taxon>
        <taxon>Cuerna</taxon>
    </lineage>
</organism>
<evidence type="ECO:0000313" key="2">
    <source>
        <dbReference type="EMBL" id="JAS54791.1"/>
    </source>
</evidence>
<accession>A0A1B6FXD9</accession>
<feature type="non-terminal residue" evidence="2">
    <location>
        <position position="1"/>
    </location>
</feature>
<evidence type="ECO:0000313" key="3">
    <source>
        <dbReference type="EMBL" id="JAS60397.1"/>
    </source>
</evidence>
<sequence length="208" mass="22975">GTSSTGRAMSTVPALIVTVLICSPFTSGYPAGKSEDRSSGNYSAGSSTYLSSGNGYQVAISQKEVNGNCNSMLTISGPEIFKEIVYPCKSGPWRVININNSLVVGNEFFSDTRAVLVHLNKDTCLREDFKKTGDKYTSAVTPMEERECNAVREKIKGLEELQKKWDEWYTQQQQSVQQQLQQTQQQLQNVQNQMFGGGLFGGFPFGKK</sequence>
<gene>
    <name evidence="3" type="ORF">g.16214</name>
    <name evidence="2" type="ORF">g.16215</name>
</gene>
<evidence type="ECO:0000256" key="1">
    <source>
        <dbReference type="SAM" id="SignalP"/>
    </source>
</evidence>
<feature type="chain" id="PRO_5008583135" evidence="1">
    <location>
        <begin position="29"/>
        <end position="208"/>
    </location>
</feature>
<dbReference type="EMBL" id="GECZ01014978">
    <property type="protein sequence ID" value="JAS54791.1"/>
    <property type="molecule type" value="Transcribed_RNA"/>
</dbReference>
<protein>
    <submittedName>
        <fullName evidence="2">Uncharacterized protein</fullName>
    </submittedName>
</protein>
<dbReference type="EMBL" id="GECZ01009372">
    <property type="protein sequence ID" value="JAS60397.1"/>
    <property type="molecule type" value="Transcribed_RNA"/>
</dbReference>